<comment type="caution">
    <text evidence="3">The sequence shown here is derived from an EMBL/GenBank/DDBJ whole genome shotgun (WGS) entry which is preliminary data.</text>
</comment>
<feature type="region of interest" description="Disordered" evidence="1">
    <location>
        <begin position="1"/>
        <end position="26"/>
    </location>
</feature>
<dbReference type="PANTHER" id="PTHR36771">
    <property type="entry name" value="POTASSIUM TRANSPORTER"/>
    <property type="match status" value="1"/>
</dbReference>
<keyword evidence="2" id="KW-1133">Transmembrane helix</keyword>
<protein>
    <submittedName>
        <fullName evidence="3">Uncharacterized protein</fullName>
    </submittedName>
</protein>
<keyword evidence="2" id="KW-0472">Membrane</keyword>
<evidence type="ECO:0000313" key="4">
    <source>
        <dbReference type="Proteomes" id="UP001489004"/>
    </source>
</evidence>
<gene>
    <name evidence="3" type="ORF">WJX72_010529</name>
</gene>
<keyword evidence="4" id="KW-1185">Reference proteome</keyword>
<name>A0AAW1PED6_9CHLO</name>
<feature type="transmembrane region" description="Helical" evidence="2">
    <location>
        <begin position="109"/>
        <end position="128"/>
    </location>
</feature>
<evidence type="ECO:0000256" key="1">
    <source>
        <dbReference type="SAM" id="MobiDB-lite"/>
    </source>
</evidence>
<evidence type="ECO:0000256" key="2">
    <source>
        <dbReference type="SAM" id="Phobius"/>
    </source>
</evidence>
<reference evidence="3 4" key="1">
    <citation type="journal article" date="2024" name="Nat. Commun.">
        <title>Phylogenomics reveals the evolutionary origins of lichenization in chlorophyte algae.</title>
        <authorList>
            <person name="Puginier C."/>
            <person name="Libourel C."/>
            <person name="Otte J."/>
            <person name="Skaloud P."/>
            <person name="Haon M."/>
            <person name="Grisel S."/>
            <person name="Petersen M."/>
            <person name="Berrin J.G."/>
            <person name="Delaux P.M."/>
            <person name="Dal Grande F."/>
            <person name="Keller J."/>
        </authorList>
    </citation>
    <scope>NUCLEOTIDE SEQUENCE [LARGE SCALE GENOMIC DNA]</scope>
    <source>
        <strain evidence="3 4">SAG 2043</strain>
    </source>
</reference>
<sequence>MVGADPDAAAKKPVPGKATKATQAKKQSFLSSVTDALDFSEVRSKSDARLLYDAKYGDRKGGRLSPEQAAALRRKVGGTAKDYWKDWVDVKGDYVDKGYVSSESGTVTGLPFLIAVVFGLFVALGVVVSQTS</sequence>
<keyword evidence="2" id="KW-0812">Transmembrane</keyword>
<dbReference type="Proteomes" id="UP001489004">
    <property type="component" value="Unassembled WGS sequence"/>
</dbReference>
<proteinExistence type="predicted"/>
<dbReference type="PANTHER" id="PTHR36771:SF2">
    <property type="entry name" value="POTASSIUM TRANSPORTER"/>
    <property type="match status" value="1"/>
</dbReference>
<dbReference type="EMBL" id="JALJOR010000012">
    <property type="protein sequence ID" value="KAK9807831.1"/>
    <property type="molecule type" value="Genomic_DNA"/>
</dbReference>
<accession>A0AAW1PED6</accession>
<evidence type="ECO:0000313" key="3">
    <source>
        <dbReference type="EMBL" id="KAK9807831.1"/>
    </source>
</evidence>
<organism evidence="3 4">
    <name type="scientific">[Myrmecia] bisecta</name>
    <dbReference type="NCBI Taxonomy" id="41462"/>
    <lineage>
        <taxon>Eukaryota</taxon>
        <taxon>Viridiplantae</taxon>
        <taxon>Chlorophyta</taxon>
        <taxon>core chlorophytes</taxon>
        <taxon>Trebouxiophyceae</taxon>
        <taxon>Trebouxiales</taxon>
        <taxon>Trebouxiaceae</taxon>
        <taxon>Myrmecia</taxon>
    </lineage>
</organism>
<dbReference type="AlphaFoldDB" id="A0AAW1PED6"/>